<dbReference type="Pfam" id="PF01266">
    <property type="entry name" value="DAO"/>
    <property type="match status" value="1"/>
</dbReference>
<dbReference type="InterPro" id="IPR006076">
    <property type="entry name" value="FAD-dep_OxRdtase"/>
</dbReference>
<evidence type="ECO:0000313" key="3">
    <source>
        <dbReference type="EMBL" id="SFM64847.1"/>
    </source>
</evidence>
<gene>
    <name evidence="3" type="ORF">SAMN04488042_11150</name>
</gene>
<organism evidence="3 4">
    <name type="scientific">Shimia aestuarii</name>
    <dbReference type="NCBI Taxonomy" id="254406"/>
    <lineage>
        <taxon>Bacteria</taxon>
        <taxon>Pseudomonadati</taxon>
        <taxon>Pseudomonadota</taxon>
        <taxon>Alphaproteobacteria</taxon>
        <taxon>Rhodobacterales</taxon>
        <taxon>Roseobacteraceae</taxon>
    </lineage>
</organism>
<dbReference type="AlphaFoldDB" id="A0A1I4SKA0"/>
<protein>
    <submittedName>
        <fullName evidence="3">D-amino-acid dehydrogenase</fullName>
    </submittedName>
</protein>
<sequence>MTNKVVVIGAGLAGLQTAFFLKREGMDVTVVERREGPALETSFANGGLITPSHSAPWNSPGIFKVLLSSIGNPSSAIYVKTSAIPQYIRWGLSFVRNSTPSRFRQTIQRNARLSHYALDQYDALRETLNPPMDRGGLGTIMMYRDSASFRNAEIANGIVGSAGVDVTTCSPADLVRLEPALTDIKDRLAGGFYYKDDQHGDAHQFCASLSDHLSAEGAGLCYGETVTDIELSGDMISALVTDKTRHAADAVVLAAGFWSAALGQKLGLRLPIKPVKGYSVTYDVTGWNGAPKIPVVDDAQHIGLTPLGDRIRFVGSAEFGGYSPEINPARIENLRRAAFATYPSVRELVEGAEPLTTWCGHRPMTPDCLPIIGQQGPRNLYLNTGHGYLGWTTASGTSRAVSDLIAGRLPALPVSDYGPDRF</sequence>
<dbReference type="Gene3D" id="3.50.50.60">
    <property type="entry name" value="FAD/NAD(P)-binding domain"/>
    <property type="match status" value="2"/>
</dbReference>
<dbReference type="GO" id="GO:0005737">
    <property type="term" value="C:cytoplasm"/>
    <property type="evidence" value="ECO:0007669"/>
    <property type="project" value="TreeGrafter"/>
</dbReference>
<dbReference type="InterPro" id="IPR036188">
    <property type="entry name" value="FAD/NAD-bd_sf"/>
</dbReference>
<dbReference type="STRING" id="254406.SAMN04488042_11150"/>
<dbReference type="PANTHER" id="PTHR13847:SF289">
    <property type="entry name" value="GLYCINE OXIDASE"/>
    <property type="match status" value="1"/>
</dbReference>
<dbReference type="EMBL" id="FOTQ01000011">
    <property type="protein sequence ID" value="SFM64847.1"/>
    <property type="molecule type" value="Genomic_DNA"/>
</dbReference>
<dbReference type="SUPFAM" id="SSF51905">
    <property type="entry name" value="FAD/NAD(P)-binding domain"/>
    <property type="match status" value="1"/>
</dbReference>
<keyword evidence="1" id="KW-0560">Oxidoreductase</keyword>
<feature type="domain" description="FAD dependent oxidoreductase" evidence="2">
    <location>
        <begin position="4"/>
        <end position="404"/>
    </location>
</feature>
<evidence type="ECO:0000259" key="2">
    <source>
        <dbReference type="Pfam" id="PF01266"/>
    </source>
</evidence>
<evidence type="ECO:0000256" key="1">
    <source>
        <dbReference type="ARBA" id="ARBA00023002"/>
    </source>
</evidence>
<dbReference type="PANTHER" id="PTHR13847">
    <property type="entry name" value="SARCOSINE DEHYDROGENASE-RELATED"/>
    <property type="match status" value="1"/>
</dbReference>
<dbReference type="GO" id="GO:0016491">
    <property type="term" value="F:oxidoreductase activity"/>
    <property type="evidence" value="ECO:0007669"/>
    <property type="project" value="UniProtKB-KW"/>
</dbReference>
<dbReference type="SUPFAM" id="SSF54373">
    <property type="entry name" value="FAD-linked reductases, C-terminal domain"/>
    <property type="match status" value="1"/>
</dbReference>
<name>A0A1I4SKA0_9RHOB</name>
<proteinExistence type="predicted"/>
<reference evidence="3 4" key="1">
    <citation type="submission" date="2016-10" db="EMBL/GenBank/DDBJ databases">
        <authorList>
            <person name="de Groot N.N."/>
        </authorList>
    </citation>
    <scope>NUCLEOTIDE SEQUENCE [LARGE SCALE GENOMIC DNA]</scope>
    <source>
        <strain evidence="3 4">DSM 15283</strain>
    </source>
</reference>
<dbReference type="Proteomes" id="UP000199144">
    <property type="component" value="Unassembled WGS sequence"/>
</dbReference>
<accession>A0A1I4SKA0</accession>
<dbReference type="OrthoDB" id="9805337at2"/>
<evidence type="ECO:0000313" key="4">
    <source>
        <dbReference type="Proteomes" id="UP000199144"/>
    </source>
</evidence>
<dbReference type="Gene3D" id="3.30.9.10">
    <property type="entry name" value="D-Amino Acid Oxidase, subunit A, domain 2"/>
    <property type="match status" value="1"/>
</dbReference>
<dbReference type="RefSeq" id="WP_093096317.1">
    <property type="nucleotide sequence ID" value="NZ_FOTQ01000011.1"/>
</dbReference>
<keyword evidence="4" id="KW-1185">Reference proteome</keyword>